<dbReference type="KEGG" id="nmk:CHR53_16005"/>
<proteinExistence type="predicted"/>
<dbReference type="Proteomes" id="UP000282892">
    <property type="component" value="Chromosome"/>
</dbReference>
<reference evidence="2 3" key="1">
    <citation type="submission" date="2017-07" db="EMBL/GenBank/DDBJ databases">
        <title>The complete genome sequence of Bacillus mesonae strain H20-5, an efficient strain improving plant abiotic stress resistance.</title>
        <authorList>
            <person name="Kim S.Y."/>
            <person name="Song H."/>
            <person name="Sang M.K."/>
            <person name="Weon H.-Y."/>
            <person name="Song J."/>
        </authorList>
    </citation>
    <scope>NUCLEOTIDE SEQUENCE [LARGE SCALE GENOMIC DNA]</scope>
    <source>
        <strain evidence="2 3">H20-5</strain>
    </source>
</reference>
<accession>A0A3Q9QUL7</accession>
<protein>
    <recommendedName>
        <fullName evidence="4">YhfC family intramembrane metalloprotease</fullName>
    </recommendedName>
</protein>
<keyword evidence="1" id="KW-1133">Transmembrane helix</keyword>
<evidence type="ECO:0000256" key="1">
    <source>
        <dbReference type="SAM" id="Phobius"/>
    </source>
</evidence>
<dbReference type="OrthoDB" id="9807167at2"/>
<feature type="transmembrane region" description="Helical" evidence="1">
    <location>
        <begin position="179"/>
        <end position="196"/>
    </location>
</feature>
<feature type="transmembrane region" description="Helical" evidence="1">
    <location>
        <begin position="73"/>
        <end position="99"/>
    </location>
</feature>
<dbReference type="RefSeq" id="WP_127487441.1">
    <property type="nucleotide sequence ID" value="NZ_CP022572.1"/>
</dbReference>
<keyword evidence="3" id="KW-1185">Reference proteome</keyword>
<organism evidence="2 3">
    <name type="scientific">Neobacillus mesonae</name>
    <dbReference type="NCBI Taxonomy" id="1193713"/>
    <lineage>
        <taxon>Bacteria</taxon>
        <taxon>Bacillati</taxon>
        <taxon>Bacillota</taxon>
        <taxon>Bacilli</taxon>
        <taxon>Bacillales</taxon>
        <taxon>Bacillaceae</taxon>
        <taxon>Neobacillus</taxon>
    </lineage>
</organism>
<feature type="transmembrane region" description="Helical" evidence="1">
    <location>
        <begin position="6"/>
        <end position="27"/>
    </location>
</feature>
<keyword evidence="1" id="KW-0812">Transmembrane</keyword>
<dbReference type="STRING" id="1193713.GCA_001636315_00002"/>
<evidence type="ECO:0000313" key="3">
    <source>
        <dbReference type="Proteomes" id="UP000282892"/>
    </source>
</evidence>
<feature type="transmembrane region" description="Helical" evidence="1">
    <location>
        <begin position="228"/>
        <end position="246"/>
    </location>
</feature>
<dbReference type="AlphaFoldDB" id="A0A3Q9QUL7"/>
<keyword evidence="1" id="KW-0472">Membrane</keyword>
<feature type="transmembrane region" description="Helical" evidence="1">
    <location>
        <begin position="203"/>
        <end position="222"/>
    </location>
</feature>
<dbReference type="PIRSF" id="PIRSF033101">
    <property type="entry name" value="UCP033101"/>
    <property type="match status" value="1"/>
</dbReference>
<dbReference type="Pfam" id="PF10086">
    <property type="entry name" value="YhfC"/>
    <property type="match status" value="1"/>
</dbReference>
<feature type="transmembrane region" description="Helical" evidence="1">
    <location>
        <begin position="111"/>
        <end position="138"/>
    </location>
</feature>
<evidence type="ECO:0000313" key="2">
    <source>
        <dbReference type="EMBL" id="AZU62646.1"/>
    </source>
</evidence>
<feature type="transmembrane region" description="Helical" evidence="1">
    <location>
        <begin position="34"/>
        <end position="53"/>
    </location>
</feature>
<dbReference type="InterPro" id="IPR011397">
    <property type="entry name" value="YhfC"/>
</dbReference>
<name>A0A3Q9QUL7_9BACI</name>
<dbReference type="EMBL" id="CP022572">
    <property type="protein sequence ID" value="AZU62646.1"/>
    <property type="molecule type" value="Genomic_DNA"/>
</dbReference>
<gene>
    <name evidence="2" type="ORF">CHR53_16005</name>
</gene>
<sequence length="259" mass="28999">MVSTATIVSMFIPIIFSFALFVGLILFYRKRTGIAVKPLILGAVGFIVFTQILEKVLHFVVVVNFPNYADHPWLFGLYGAMAAGIFEEFGRFLLFIWLLKKFHDYKGGISFGVGWGGIEAILLMLMMIVPNILFAIMINSGTLETEMAGKMPADQLTAIKDTVLSQGVSYYLLGTVERFFAVFIQIALSLLVLTGVVKKKFSFVILAVMIHAVIDFPFIFVQTGYLKLWMVEPYLVVVGILCMLYIKRARNVLPDNSPN</sequence>
<evidence type="ECO:0008006" key="4">
    <source>
        <dbReference type="Google" id="ProtNLM"/>
    </source>
</evidence>